<feature type="compositionally biased region" description="Basic and acidic residues" evidence="5">
    <location>
        <begin position="101"/>
        <end position="114"/>
    </location>
</feature>
<feature type="region of interest" description="Disordered" evidence="5">
    <location>
        <begin position="587"/>
        <end position="620"/>
    </location>
</feature>
<dbReference type="SMART" id="SM00291">
    <property type="entry name" value="ZnF_ZZ"/>
    <property type="match status" value="2"/>
</dbReference>
<proteinExistence type="predicted"/>
<feature type="region of interest" description="Disordered" evidence="5">
    <location>
        <begin position="234"/>
        <end position="380"/>
    </location>
</feature>
<evidence type="ECO:0000256" key="3">
    <source>
        <dbReference type="ARBA" id="ARBA00022833"/>
    </source>
</evidence>
<dbReference type="PROSITE" id="PS50089">
    <property type="entry name" value="ZF_RING_2"/>
    <property type="match status" value="1"/>
</dbReference>
<evidence type="ECO:0000256" key="4">
    <source>
        <dbReference type="PROSITE-ProRule" id="PRU00175"/>
    </source>
</evidence>
<feature type="compositionally biased region" description="Polar residues" evidence="5">
    <location>
        <begin position="288"/>
        <end position="297"/>
    </location>
</feature>
<sequence>MCICTDLLYQPLTLLDCLHTFCGACLKEWFAFQASTATSIHPYTCPSCRASVRTTQPNATVTTLLDIFLKSNPERGKNDEEKRADRDKYKPGDNVLPKLRRRDERDDVDQRMLEEAQQLSLREAGIPGSGSRNHLETPRERRRRERSRDASRESRSRDERRDRSQSRAAIPPRAIEHQSSLRSLLSSSDLDGDDVDEDLVRQVLEELVLEGVDLNQIGTAQEEEITERIAEAVRRRQTERHAERQRERRERRERLAREGLNSSSSSLLPQSSLRSPLIRDEERRNHGRSLSGTSTPHSAVGPPISRPGLIDAANRGGRAPRQRSSSQGSSRSARRAERPTPVAVSQNNSGSERPSTSGNASSRRRQSDNQQRSRLDTRQQFRNSVQLATASGSNSPLGLGFSIPSSSSPTSSLATVASSSSALVLYTEPQIACQRCGKNDIQYELHYNCSRCDDGEYNICIRCYRLAKGCKHWFGFGWTAWSRYEREAPEGGYPPNHEHPHVLIGHRYRRPMTPLTESTTPPHVLMSEDDPKQRVEAGAFCDMCKAFANACYWKCDYCNEGDWGYCNDCVNQGRHCTHPLVPVARKTRTAQSITDTTPSAPSTPRQDTHLAPPDHDAMATTPPLTPKSASLMRGPGYFTIANSIFRPLTFTTVCNICRYPIPPSNTRYHCLKCNAGDYDICMSCYHKLVVSNRIAKEDGVNGWRKCLRGHRTYIVGFEDREGAQRRMVVRDLVGGHALKEEEEMTVRVQRYPPDGGIGLRLLARWAYWPDEGVEDELAFPRGAEIREAADINGDWYWGVYCGVGRLFPASYVTTV</sequence>
<dbReference type="Pfam" id="PF00569">
    <property type="entry name" value="ZZ"/>
    <property type="match status" value="1"/>
</dbReference>
<evidence type="ECO:0000256" key="2">
    <source>
        <dbReference type="ARBA" id="ARBA00022771"/>
    </source>
</evidence>
<evidence type="ECO:0000256" key="5">
    <source>
        <dbReference type="SAM" id="MobiDB-lite"/>
    </source>
</evidence>
<dbReference type="AlphaFoldDB" id="A0A3M7M0L6"/>
<dbReference type="InterPro" id="IPR017907">
    <property type="entry name" value="Znf_RING_CS"/>
</dbReference>
<dbReference type="GO" id="GO:0006511">
    <property type="term" value="P:ubiquitin-dependent protein catabolic process"/>
    <property type="evidence" value="ECO:0007669"/>
    <property type="project" value="TreeGrafter"/>
</dbReference>
<reference evidence="7 8" key="1">
    <citation type="journal article" date="2014" name="PLoS ONE">
        <title>De novo Genome Assembly of the Fungal Plant Pathogen Pyrenophora semeniperda.</title>
        <authorList>
            <person name="Soliai M.M."/>
            <person name="Meyer S.E."/>
            <person name="Udall J.A."/>
            <person name="Elzinga D.E."/>
            <person name="Hermansen R.A."/>
            <person name="Bodily P.M."/>
            <person name="Hart A.A."/>
            <person name="Coleman C.E."/>
        </authorList>
    </citation>
    <scope>NUCLEOTIDE SEQUENCE [LARGE SCALE GENOMIC DNA]</scope>
    <source>
        <strain evidence="7 8">CCB06</strain>
        <tissue evidence="7">Mycelium</tissue>
    </source>
</reference>
<keyword evidence="1" id="KW-0479">Metal-binding</keyword>
<evidence type="ECO:0000313" key="7">
    <source>
        <dbReference type="EMBL" id="RMZ67940.1"/>
    </source>
</evidence>
<evidence type="ECO:0000259" key="6">
    <source>
        <dbReference type="PROSITE" id="PS50089"/>
    </source>
</evidence>
<feature type="compositionally biased region" description="Basic and acidic residues" evidence="5">
    <location>
        <begin position="146"/>
        <end position="165"/>
    </location>
</feature>
<dbReference type="OrthoDB" id="1305878at2759"/>
<feature type="compositionally biased region" description="Low complexity" evidence="5">
    <location>
        <begin position="315"/>
        <end position="331"/>
    </location>
</feature>
<feature type="compositionally biased region" description="Low complexity" evidence="5">
    <location>
        <begin position="258"/>
        <end position="276"/>
    </location>
</feature>
<dbReference type="InterPro" id="IPR052256">
    <property type="entry name" value="E3_ubiquitin-ligase_CHFR"/>
</dbReference>
<dbReference type="GO" id="GO:0004842">
    <property type="term" value="F:ubiquitin-protein transferase activity"/>
    <property type="evidence" value="ECO:0007669"/>
    <property type="project" value="TreeGrafter"/>
</dbReference>
<dbReference type="SUPFAM" id="SSF57850">
    <property type="entry name" value="RING/U-box"/>
    <property type="match status" value="3"/>
</dbReference>
<dbReference type="GO" id="GO:0005634">
    <property type="term" value="C:nucleus"/>
    <property type="evidence" value="ECO:0007669"/>
    <property type="project" value="TreeGrafter"/>
</dbReference>
<dbReference type="InterPro" id="IPR043145">
    <property type="entry name" value="Znf_ZZ_sf"/>
</dbReference>
<feature type="compositionally biased region" description="Polar residues" evidence="5">
    <location>
        <begin position="589"/>
        <end position="605"/>
    </location>
</feature>
<dbReference type="Gene3D" id="3.30.60.90">
    <property type="match status" value="1"/>
</dbReference>
<organism evidence="7 8">
    <name type="scientific">Pyrenophora seminiperda CCB06</name>
    <dbReference type="NCBI Taxonomy" id="1302712"/>
    <lineage>
        <taxon>Eukaryota</taxon>
        <taxon>Fungi</taxon>
        <taxon>Dikarya</taxon>
        <taxon>Ascomycota</taxon>
        <taxon>Pezizomycotina</taxon>
        <taxon>Dothideomycetes</taxon>
        <taxon>Pleosporomycetidae</taxon>
        <taxon>Pleosporales</taxon>
        <taxon>Pleosporineae</taxon>
        <taxon>Pleosporaceae</taxon>
        <taxon>Pyrenophora</taxon>
    </lineage>
</organism>
<gene>
    <name evidence="7" type="ORF">GMOD_00004023</name>
</gene>
<dbReference type="Proteomes" id="UP000265663">
    <property type="component" value="Unassembled WGS sequence"/>
</dbReference>
<dbReference type="InterPro" id="IPR000433">
    <property type="entry name" value="Znf_ZZ"/>
</dbReference>
<dbReference type="PANTHER" id="PTHR16079">
    <property type="entry name" value="UBIQUITIN LIGASE PROTEIN CHFR"/>
    <property type="match status" value="1"/>
</dbReference>
<keyword evidence="2 4" id="KW-0863">Zinc-finger</keyword>
<dbReference type="PANTHER" id="PTHR16079:SF4">
    <property type="entry name" value="E3 UBIQUITIN-PROTEIN LIGASE CHFR"/>
    <property type="match status" value="1"/>
</dbReference>
<dbReference type="Gene3D" id="3.30.40.10">
    <property type="entry name" value="Zinc/RING finger domain, C3HC4 (zinc finger)"/>
    <property type="match status" value="1"/>
</dbReference>
<dbReference type="SUPFAM" id="SSF50044">
    <property type="entry name" value="SH3-domain"/>
    <property type="match status" value="1"/>
</dbReference>
<dbReference type="Gene3D" id="2.30.30.40">
    <property type="entry name" value="SH3 Domains"/>
    <property type="match status" value="1"/>
</dbReference>
<feature type="region of interest" description="Disordered" evidence="5">
    <location>
        <begin position="72"/>
        <end position="181"/>
    </location>
</feature>
<accession>A0A3M7M0L6</accession>
<keyword evidence="8" id="KW-1185">Reference proteome</keyword>
<protein>
    <submittedName>
        <fullName evidence="7">Ring finger domain-containing</fullName>
    </submittedName>
</protein>
<dbReference type="FunFam" id="3.30.60.90:FF:000039">
    <property type="entry name" value="Uncharacterized protein"/>
    <property type="match status" value="1"/>
</dbReference>
<feature type="compositionally biased region" description="Basic and acidic residues" evidence="5">
    <location>
        <begin position="365"/>
        <end position="379"/>
    </location>
</feature>
<keyword evidence="3" id="KW-0862">Zinc</keyword>
<dbReference type="InterPro" id="IPR013083">
    <property type="entry name" value="Znf_RING/FYVE/PHD"/>
</dbReference>
<name>A0A3M7M0L6_9PLEO</name>
<dbReference type="PROSITE" id="PS00518">
    <property type="entry name" value="ZF_RING_1"/>
    <property type="match status" value="1"/>
</dbReference>
<dbReference type="Pfam" id="PF00097">
    <property type="entry name" value="zf-C3HC4"/>
    <property type="match status" value="1"/>
</dbReference>
<evidence type="ECO:0000256" key="1">
    <source>
        <dbReference type="ARBA" id="ARBA00022723"/>
    </source>
</evidence>
<dbReference type="EMBL" id="KE747814">
    <property type="protein sequence ID" value="RMZ67940.1"/>
    <property type="molecule type" value="Genomic_DNA"/>
</dbReference>
<dbReference type="InterPro" id="IPR036028">
    <property type="entry name" value="SH3-like_dom_sf"/>
</dbReference>
<feature type="compositionally biased region" description="Polar residues" evidence="5">
    <location>
        <begin position="343"/>
        <end position="360"/>
    </location>
</feature>
<feature type="compositionally biased region" description="Basic and acidic residues" evidence="5">
    <location>
        <begin position="606"/>
        <end position="617"/>
    </location>
</feature>
<dbReference type="GO" id="GO:0008270">
    <property type="term" value="F:zinc ion binding"/>
    <property type="evidence" value="ECO:0007669"/>
    <property type="project" value="UniProtKB-KW"/>
</dbReference>
<feature type="compositionally biased region" description="Basic and acidic residues" evidence="5">
    <location>
        <begin position="234"/>
        <end position="257"/>
    </location>
</feature>
<dbReference type="GO" id="GO:0016567">
    <property type="term" value="P:protein ubiquitination"/>
    <property type="evidence" value="ECO:0007669"/>
    <property type="project" value="TreeGrafter"/>
</dbReference>
<feature type="compositionally biased region" description="Basic and acidic residues" evidence="5">
    <location>
        <begin position="72"/>
        <end position="91"/>
    </location>
</feature>
<dbReference type="InterPro" id="IPR018957">
    <property type="entry name" value="Znf_C3HC4_RING-type"/>
</dbReference>
<evidence type="ECO:0000313" key="8">
    <source>
        <dbReference type="Proteomes" id="UP000265663"/>
    </source>
</evidence>
<feature type="domain" description="RING-type" evidence="6">
    <location>
        <begin position="3"/>
        <end position="49"/>
    </location>
</feature>
<dbReference type="InterPro" id="IPR001841">
    <property type="entry name" value="Znf_RING"/>
</dbReference>